<feature type="domain" description="TonB-dependent receptor plug" evidence="16">
    <location>
        <begin position="46"/>
        <end position="144"/>
    </location>
</feature>
<dbReference type="Proteomes" id="UP000198639">
    <property type="component" value="Unassembled WGS sequence"/>
</dbReference>
<feature type="domain" description="TonB-dependent receptor-like beta-barrel" evidence="15">
    <location>
        <begin position="246"/>
        <end position="679"/>
    </location>
</feature>
<evidence type="ECO:0000259" key="16">
    <source>
        <dbReference type="Pfam" id="PF07715"/>
    </source>
</evidence>
<keyword evidence="10 11" id="KW-0998">Cell outer membrane</keyword>
<dbReference type="InterPro" id="IPR037066">
    <property type="entry name" value="Plug_dom_sf"/>
</dbReference>
<dbReference type="RefSeq" id="WP_091875260.1">
    <property type="nucleotide sequence ID" value="NZ_FOLD01000016.1"/>
</dbReference>
<evidence type="ECO:0000313" key="17">
    <source>
        <dbReference type="EMBL" id="SFD10837.1"/>
    </source>
</evidence>
<keyword evidence="18" id="KW-1185">Reference proteome</keyword>
<dbReference type="InterPro" id="IPR000531">
    <property type="entry name" value="Beta-barrel_TonB"/>
</dbReference>
<feature type="chain" id="PRO_5011612099" evidence="14">
    <location>
        <begin position="22"/>
        <end position="718"/>
    </location>
</feature>
<protein>
    <submittedName>
        <fullName evidence="17">Outer membrane receptor for ferrienterochelin and colicins</fullName>
    </submittedName>
</protein>
<gene>
    <name evidence="17" type="ORF">SAMN05216204_11663</name>
</gene>
<comment type="subcellular location">
    <subcellularLocation>
        <location evidence="1 11">Cell outer membrane</location>
        <topology evidence="1 11">Multi-pass membrane protein</topology>
    </subcellularLocation>
</comment>
<sequence length="718" mass="79939">MTLLRPRHLVLIAGLSAPAFAQQSATEKPVQQVEVKGTTESYDPRRDDTAARIVVGREEIARYGDTTVADILKRVPGVTVTTGSGRSTEVRMRGLGSGYTQILVNGERTPAGFALDTLSPDIIERIEVLRVATAEFSTQAVAGTINIVLRKKVAKRQREAKLGYLLSEDFRGPTFSTQVADRGEKSSWSFSASGNHDSLSREWRGIEENTRPNGVVDLYRETVGPEEGRMNRLNLSPRLNWTLDNGDTLAWETIANSSSFRNNAHPIVTTYIGRAPAVPDLYTFGEFDDRMVKSDLNWTRTMASGLKLDMKIGAEWSSRKMYVRRSGLDGAGRPETDGHTLSDSHARGANSTGKATRAFDGGHVLALGWDLRINESSDIRMERDRVRPLPPGFLLDEDFRTSISRAALYVQDEWTVNPRWSLYMGTRWEGIRTRFAGNSVEAARVHSSVLSPILQSLYKLPGAKGRQLRLALSRTYKAPDLEAIVPRRQAWENNSATEADYQGNPNLKPELAWGIDAAYEHYWAEGAMVSVAGALKRIDDVTSNDIYFDGLRWIYTPVNADRATMRSIDIETKFPLKALFANAPAIDLRASVSRNWSRVESVPGPHNHMEQQVPLTANLGIDYKSGKLATGASLAHRRGGYVQVVANRGFYREARTALDTYAVWTYNPKLALRLALSNLLGEANVFEPSYSDPVLGLEKRRWIYPNGPSLRTTLEMKF</sequence>
<keyword evidence="5 11" id="KW-0812">Transmembrane</keyword>
<evidence type="ECO:0000256" key="11">
    <source>
        <dbReference type="PROSITE-ProRule" id="PRU01360"/>
    </source>
</evidence>
<dbReference type="GO" id="GO:0044718">
    <property type="term" value="P:siderophore transmembrane transport"/>
    <property type="evidence" value="ECO:0007669"/>
    <property type="project" value="TreeGrafter"/>
</dbReference>
<keyword evidence="3 11" id="KW-0813">Transport</keyword>
<evidence type="ECO:0000256" key="2">
    <source>
        <dbReference type="ARBA" id="ARBA00009810"/>
    </source>
</evidence>
<dbReference type="PROSITE" id="PS52016">
    <property type="entry name" value="TONB_DEPENDENT_REC_3"/>
    <property type="match status" value="1"/>
</dbReference>
<dbReference type="InterPro" id="IPR012910">
    <property type="entry name" value="Plug_dom"/>
</dbReference>
<keyword evidence="8 11" id="KW-0472">Membrane</keyword>
<evidence type="ECO:0000256" key="7">
    <source>
        <dbReference type="ARBA" id="ARBA00023077"/>
    </source>
</evidence>
<evidence type="ECO:0000256" key="10">
    <source>
        <dbReference type="ARBA" id="ARBA00023237"/>
    </source>
</evidence>
<dbReference type="PANTHER" id="PTHR30069">
    <property type="entry name" value="TONB-DEPENDENT OUTER MEMBRANE RECEPTOR"/>
    <property type="match status" value="1"/>
</dbReference>
<dbReference type="InterPro" id="IPR036942">
    <property type="entry name" value="Beta-barrel_TonB_sf"/>
</dbReference>
<name>A0A1I1PMD7_9BURK</name>
<reference evidence="18" key="1">
    <citation type="submission" date="2016-10" db="EMBL/GenBank/DDBJ databases">
        <authorList>
            <person name="Varghese N."/>
            <person name="Submissions S."/>
        </authorList>
    </citation>
    <scope>NUCLEOTIDE SEQUENCE [LARGE SCALE GENOMIC DNA]</scope>
    <source>
        <strain evidence="18">CGMCC 1.12041</strain>
    </source>
</reference>
<evidence type="ECO:0000256" key="9">
    <source>
        <dbReference type="ARBA" id="ARBA00023170"/>
    </source>
</evidence>
<keyword evidence="6 14" id="KW-0732">Signal</keyword>
<dbReference type="CDD" id="cd01347">
    <property type="entry name" value="ligand_gated_channel"/>
    <property type="match status" value="1"/>
</dbReference>
<keyword evidence="7 12" id="KW-0798">TonB box</keyword>
<dbReference type="PANTHER" id="PTHR30069:SF29">
    <property type="entry name" value="HEMOGLOBIN AND HEMOGLOBIN-HAPTOGLOBIN-BINDING PROTEIN 1-RELATED"/>
    <property type="match status" value="1"/>
</dbReference>
<proteinExistence type="inferred from homology"/>
<dbReference type="GO" id="GO:0015344">
    <property type="term" value="F:siderophore uptake transmembrane transporter activity"/>
    <property type="evidence" value="ECO:0007669"/>
    <property type="project" value="TreeGrafter"/>
</dbReference>
<evidence type="ECO:0000256" key="1">
    <source>
        <dbReference type="ARBA" id="ARBA00004571"/>
    </source>
</evidence>
<dbReference type="EMBL" id="FOLD01000016">
    <property type="protein sequence ID" value="SFD10837.1"/>
    <property type="molecule type" value="Genomic_DNA"/>
</dbReference>
<dbReference type="SUPFAM" id="SSF56935">
    <property type="entry name" value="Porins"/>
    <property type="match status" value="1"/>
</dbReference>
<evidence type="ECO:0000256" key="13">
    <source>
        <dbReference type="SAM" id="MobiDB-lite"/>
    </source>
</evidence>
<accession>A0A1I1PMD7</accession>
<keyword evidence="9 17" id="KW-0675">Receptor</keyword>
<keyword evidence="4 11" id="KW-1134">Transmembrane beta strand</keyword>
<comment type="similarity">
    <text evidence="2 11 12">Belongs to the TonB-dependent receptor family.</text>
</comment>
<dbReference type="STRING" id="1164594.SAMN05216204_11663"/>
<feature type="signal peptide" evidence="14">
    <location>
        <begin position="1"/>
        <end position="21"/>
    </location>
</feature>
<dbReference type="InterPro" id="IPR039426">
    <property type="entry name" value="TonB-dep_rcpt-like"/>
</dbReference>
<dbReference type="GO" id="GO:0009279">
    <property type="term" value="C:cell outer membrane"/>
    <property type="evidence" value="ECO:0007669"/>
    <property type="project" value="UniProtKB-SubCell"/>
</dbReference>
<evidence type="ECO:0000256" key="8">
    <source>
        <dbReference type="ARBA" id="ARBA00023136"/>
    </source>
</evidence>
<dbReference type="OrthoDB" id="8671598at2"/>
<dbReference type="Gene3D" id="2.40.170.20">
    <property type="entry name" value="TonB-dependent receptor, beta-barrel domain"/>
    <property type="match status" value="1"/>
</dbReference>
<evidence type="ECO:0000256" key="5">
    <source>
        <dbReference type="ARBA" id="ARBA00022692"/>
    </source>
</evidence>
<organism evidence="17 18">
    <name type="scientific">Massilia yuzhufengensis</name>
    <dbReference type="NCBI Taxonomy" id="1164594"/>
    <lineage>
        <taxon>Bacteria</taxon>
        <taxon>Pseudomonadati</taxon>
        <taxon>Pseudomonadota</taxon>
        <taxon>Betaproteobacteria</taxon>
        <taxon>Burkholderiales</taxon>
        <taxon>Oxalobacteraceae</taxon>
        <taxon>Telluria group</taxon>
        <taxon>Massilia</taxon>
    </lineage>
</organism>
<evidence type="ECO:0000259" key="15">
    <source>
        <dbReference type="Pfam" id="PF00593"/>
    </source>
</evidence>
<feature type="region of interest" description="Disordered" evidence="13">
    <location>
        <begin position="327"/>
        <end position="355"/>
    </location>
</feature>
<dbReference type="Pfam" id="PF07715">
    <property type="entry name" value="Plug"/>
    <property type="match status" value="1"/>
</dbReference>
<dbReference type="Pfam" id="PF00593">
    <property type="entry name" value="TonB_dep_Rec_b-barrel"/>
    <property type="match status" value="1"/>
</dbReference>
<evidence type="ECO:0000256" key="12">
    <source>
        <dbReference type="RuleBase" id="RU003357"/>
    </source>
</evidence>
<evidence type="ECO:0000313" key="18">
    <source>
        <dbReference type="Proteomes" id="UP000198639"/>
    </source>
</evidence>
<evidence type="ECO:0000256" key="6">
    <source>
        <dbReference type="ARBA" id="ARBA00022729"/>
    </source>
</evidence>
<evidence type="ECO:0000256" key="14">
    <source>
        <dbReference type="SAM" id="SignalP"/>
    </source>
</evidence>
<evidence type="ECO:0000256" key="3">
    <source>
        <dbReference type="ARBA" id="ARBA00022448"/>
    </source>
</evidence>
<evidence type="ECO:0000256" key="4">
    <source>
        <dbReference type="ARBA" id="ARBA00022452"/>
    </source>
</evidence>
<feature type="compositionally biased region" description="Basic and acidic residues" evidence="13">
    <location>
        <begin position="332"/>
        <end position="346"/>
    </location>
</feature>
<dbReference type="Gene3D" id="2.170.130.10">
    <property type="entry name" value="TonB-dependent receptor, plug domain"/>
    <property type="match status" value="1"/>
</dbReference>
<dbReference type="AlphaFoldDB" id="A0A1I1PMD7"/>